<evidence type="ECO:0000256" key="2">
    <source>
        <dbReference type="SAM" id="Phobius"/>
    </source>
</evidence>
<organism evidence="4 5">
    <name type="scientific">Phototrophicus methaneseepsis</name>
    <dbReference type="NCBI Taxonomy" id="2710758"/>
    <lineage>
        <taxon>Bacteria</taxon>
        <taxon>Bacillati</taxon>
        <taxon>Chloroflexota</taxon>
        <taxon>Candidatus Thermofontia</taxon>
        <taxon>Phototrophicales</taxon>
        <taxon>Phototrophicaceae</taxon>
        <taxon>Phototrophicus</taxon>
    </lineage>
</organism>
<protein>
    <submittedName>
        <fullName evidence="4">GAF domain-containing protein</fullName>
    </submittedName>
</protein>
<feature type="transmembrane region" description="Helical" evidence="2">
    <location>
        <begin position="59"/>
        <end position="76"/>
    </location>
</feature>
<dbReference type="Gene3D" id="3.30.450.40">
    <property type="match status" value="2"/>
</dbReference>
<dbReference type="AlphaFoldDB" id="A0A7S8IEF6"/>
<feature type="transmembrane region" description="Helical" evidence="2">
    <location>
        <begin position="83"/>
        <end position="101"/>
    </location>
</feature>
<evidence type="ECO:0000313" key="5">
    <source>
        <dbReference type="Proteomes" id="UP000594468"/>
    </source>
</evidence>
<dbReference type="SUPFAM" id="SSF55781">
    <property type="entry name" value="GAF domain-like"/>
    <property type="match status" value="2"/>
</dbReference>
<feature type="region of interest" description="Disordered" evidence="1">
    <location>
        <begin position="540"/>
        <end position="563"/>
    </location>
</feature>
<feature type="transmembrane region" description="Helical" evidence="2">
    <location>
        <begin position="159"/>
        <end position="176"/>
    </location>
</feature>
<dbReference type="InterPro" id="IPR003018">
    <property type="entry name" value="GAF"/>
</dbReference>
<feature type="domain" description="GAF" evidence="3">
    <location>
        <begin position="213"/>
        <end position="339"/>
    </location>
</feature>
<accession>A0A7S8IEF6</accession>
<dbReference type="Proteomes" id="UP000594468">
    <property type="component" value="Chromosome"/>
</dbReference>
<keyword evidence="5" id="KW-1185">Reference proteome</keyword>
<reference evidence="4 5" key="1">
    <citation type="submission" date="2020-02" db="EMBL/GenBank/DDBJ databases">
        <authorList>
            <person name="Zheng R.K."/>
            <person name="Sun C.M."/>
        </authorList>
    </citation>
    <scope>NUCLEOTIDE SEQUENCE [LARGE SCALE GENOMIC DNA]</scope>
    <source>
        <strain evidence="5">rifampicinis</strain>
    </source>
</reference>
<keyword evidence="2" id="KW-0812">Transmembrane</keyword>
<dbReference type="Pfam" id="PF01590">
    <property type="entry name" value="GAF"/>
    <property type="match status" value="1"/>
</dbReference>
<keyword evidence="2" id="KW-1133">Transmembrane helix</keyword>
<keyword evidence="2" id="KW-0472">Membrane</keyword>
<name>A0A7S8IEF6_9CHLR</name>
<feature type="compositionally biased region" description="Basic and acidic residues" evidence="1">
    <location>
        <begin position="551"/>
        <end position="563"/>
    </location>
</feature>
<proteinExistence type="predicted"/>
<dbReference type="EMBL" id="CP062983">
    <property type="protein sequence ID" value="QPC82394.1"/>
    <property type="molecule type" value="Genomic_DNA"/>
</dbReference>
<evidence type="ECO:0000259" key="3">
    <source>
        <dbReference type="Pfam" id="PF01590"/>
    </source>
</evidence>
<dbReference type="RefSeq" id="WP_195170463.1">
    <property type="nucleotide sequence ID" value="NZ_CP062983.1"/>
</dbReference>
<feature type="transmembrane region" description="Helical" evidence="2">
    <location>
        <begin position="27"/>
        <end position="47"/>
    </location>
</feature>
<dbReference type="KEGG" id="pmet:G4Y79_22355"/>
<evidence type="ECO:0000313" key="4">
    <source>
        <dbReference type="EMBL" id="QPC82394.1"/>
    </source>
</evidence>
<dbReference type="InterPro" id="IPR029016">
    <property type="entry name" value="GAF-like_dom_sf"/>
</dbReference>
<sequence length="563" mass="62189">MNRTLRTIFNLRHDYNDPIDQIRARGLFISAILTCILVIIYVGIHLIDVMLGAPLVMERAATGLGLPLGILILFLLQRGDLRIASLIMVGILLLFGGISTLNGVDDAGSSMIIISIVMSSFLFGHAGTLILTFIGVSFIVVGSQFPILPQTTTLVDQQHLLFAAIVLAIASLMRIFDTSMQQFTRKVSVGLAEAAATNHDIANYDLREGELPLLRLVIEHIETDLQFDTAQIYLLEPEGEQVKRVVRTLNILQTTTLPLTYINNTVLEAARAKRAEVINLRDPLERSSHLLAGMQTAIIVPMYSNDQFIGLIDIQSHLLNALDRSMVGILQVIATQLGTMLQHMRMIQTLENDLAEEEHVVLQQRLQLDTLRKGTGKQLAFAPLSEAAASPQDEVMGFDIIDGMLHTAPATDISEEMRQVLDKNELYITLDSETGEQVLTAPIRLREQTIGALNFRMPAGIELNNAQRDLLEGVLERLALAIENRQLFDQSEALARREVRANQIGQVLLSTTDLESVLSLAAENFNSALGAVQTRIRIQPQASKPALRSDSPSRHMDHAEEQA</sequence>
<gene>
    <name evidence="4" type="ORF">G4Y79_22355</name>
</gene>
<evidence type="ECO:0000256" key="1">
    <source>
        <dbReference type="SAM" id="MobiDB-lite"/>
    </source>
</evidence>